<dbReference type="RefSeq" id="WP_180727806.1">
    <property type="nucleotide sequence ID" value="NZ_AP023178.1"/>
</dbReference>
<keyword evidence="4" id="KW-1185">Reference proteome</keyword>
<evidence type="ECO:0000313" key="3">
    <source>
        <dbReference type="EMBL" id="BCF95384.1"/>
    </source>
</evidence>
<protein>
    <recommendedName>
        <fullName evidence="2">Large polyvalent protein-associated domain-containing protein</fullName>
    </recommendedName>
</protein>
<sequence>MLIRVRGYHAGIKDYLEDGQKKDRDMQRDEMDERVMLAGDLQLTHDIIESIDTDAERYLTVTLSFKEDYVAPEVLQDIVREFERFAFAAYEPSEYVMYAEAHLPKIKAYTNRKNGEPVERKPHVHIVIPATNLLSGTRLEPFGLVDTNTKFIDAFQEHINHKYGLASPKDNRRVEFTDASEMISRYKGDVFEGSNSDAKARILEAVMSRDIRSYDDFKTVLAEFGETRTRNAGKPGEYENVKLDGAPRGINLKEYVFSREFVELTADQKNEALNARYKPQYDAAGDPQATPAPLLALIQEWENVRSKEVKYLNGAFRARYREMSAEEQQQVLAERESRFYQRYDNEGINDASSRRIDFGMGRTYGGRGRGTSRVYEPGRHTVEPEQAREAERTAAAGLDLDHEYDLDADRRGTPAESRDGMRDLQGIGLDGEHARSQVLLPDLAPYQLGNDRSSAVDALRWRSAGRGRSGSTEPAGRGLGSHWRYELAVEYERYAQSTATEQRAMNAATAAKLSRSYDRLKGGGKLPPGFDRRSRPESLHRTPRLSDTPSLHPRSDVPAPSRARRSKMSRAQSDRLAAEFEVGKGGARSRRGRPPALRDEVSLPSTWQRPRRARNTATGRAADTMLDQLERNLHEQRQQRAAGPRSEFQEIRQQLDASRLLASLAHSHGVLIDKYSITRGRDGSDRIRAGNRNLNVSDFLTKEMNLPWSEASRILRDTYHEQMRNDPDYLARQTPQKLFWREYQEHRNQQLVDFRNRWLDQGASERARKSSIRDVFTRQRSQIIDNPALSAADKKAALSVARMQRIEQEAALREAIAIERDALKASTRYRIDDHYREFLAERAQAGDERALHELRRVQRVGRRVDPAPAARIEPVQPQQPNAIIYRGTSVTHDVHQNGDVTYRQDGKAVLDDEGHSLRMWEADDTAIELGLMLAQKKFGNVLELKGPEDFRHAAARVAAQRNMRIEFSEPELNDVMRGHRAMLDAQEQERNERERAREQAIRKIARDALRPQQDGQTRDIEPGPEPDPDPGIER</sequence>
<dbReference type="InterPro" id="IPR040677">
    <property type="entry name" value="LPD7"/>
</dbReference>
<organism evidence="3 4">
    <name type="scientific">Paraburkholderia largidicola</name>
    <dbReference type="NCBI Taxonomy" id="3014751"/>
    <lineage>
        <taxon>Bacteria</taxon>
        <taxon>Pseudomonadati</taxon>
        <taxon>Pseudomonadota</taxon>
        <taxon>Betaproteobacteria</taxon>
        <taxon>Burkholderiales</taxon>
        <taxon>Burkholderiaceae</taxon>
        <taxon>Paraburkholderia</taxon>
    </lineage>
</organism>
<feature type="region of interest" description="Disordered" evidence="1">
    <location>
        <begin position="516"/>
        <end position="621"/>
    </location>
</feature>
<feature type="compositionally biased region" description="Acidic residues" evidence="1">
    <location>
        <begin position="1022"/>
        <end position="1034"/>
    </location>
</feature>
<feature type="domain" description="Large polyvalent protein-associated" evidence="2">
    <location>
        <begin position="890"/>
        <end position="977"/>
    </location>
</feature>
<feature type="compositionally biased region" description="Basic and acidic residues" evidence="1">
    <location>
        <begin position="376"/>
        <end position="392"/>
    </location>
</feature>
<evidence type="ECO:0000313" key="4">
    <source>
        <dbReference type="Proteomes" id="UP000510888"/>
    </source>
</evidence>
<dbReference type="EMBL" id="AP023178">
    <property type="protein sequence ID" value="BCF95384.1"/>
    <property type="molecule type" value="Genomic_DNA"/>
</dbReference>
<proteinExistence type="predicted"/>
<accession>A0A7I8C2W5</accession>
<feature type="compositionally biased region" description="Basic and acidic residues" evidence="1">
    <location>
        <begin position="530"/>
        <end position="540"/>
    </location>
</feature>
<gene>
    <name evidence="3" type="ORF">PPGU16_84510</name>
</gene>
<dbReference type="Proteomes" id="UP000510888">
    <property type="component" value="Plasmid PPGU16_p3"/>
</dbReference>
<dbReference type="AlphaFoldDB" id="A0A7I8C2W5"/>
<evidence type="ECO:0000256" key="1">
    <source>
        <dbReference type="SAM" id="MobiDB-lite"/>
    </source>
</evidence>
<dbReference type="KEGG" id="plad:PPGU16_84510"/>
<feature type="region of interest" description="Disordered" evidence="1">
    <location>
        <begin position="986"/>
        <end position="1034"/>
    </location>
</feature>
<feature type="compositionally biased region" description="Basic and acidic residues" evidence="1">
    <location>
        <begin position="399"/>
        <end position="422"/>
    </location>
</feature>
<feature type="region of interest" description="Disordered" evidence="1">
    <location>
        <begin position="359"/>
        <end position="427"/>
    </location>
</feature>
<reference evidence="3 4" key="1">
    <citation type="journal article" date="2020" name="Genes (Basel)">
        <title>Genomic Comparison of Insect Gut Symbionts from Divergent Burkholderia Subclades.</title>
        <authorList>
            <person name="Takeshita K."/>
            <person name="Kikuchi Y."/>
        </authorList>
    </citation>
    <scope>NUCLEOTIDE SEQUENCE [LARGE SCALE GENOMIC DNA]</scope>
    <source>
        <strain evidence="3 4">PGU16</strain>
        <plasmid evidence="3 4">PPGU16_p3</plasmid>
    </source>
</reference>
<name>A0A7I8C2W5_9BURK</name>
<feature type="compositionally biased region" description="Basic and acidic residues" evidence="1">
    <location>
        <begin position="572"/>
        <end position="582"/>
    </location>
</feature>
<keyword evidence="3" id="KW-0614">Plasmid</keyword>
<dbReference type="Pfam" id="PF18821">
    <property type="entry name" value="LPD7"/>
    <property type="match status" value="1"/>
</dbReference>
<feature type="compositionally biased region" description="Basic and acidic residues" evidence="1">
    <location>
        <begin position="987"/>
        <end position="1009"/>
    </location>
</feature>
<evidence type="ECO:0000259" key="2">
    <source>
        <dbReference type="Pfam" id="PF18821"/>
    </source>
</evidence>
<geneLocation type="plasmid" evidence="3 4">
    <name>PPGU16_p3</name>
</geneLocation>